<dbReference type="RefSeq" id="WP_089838048.1">
    <property type="nucleotide sequence ID" value="NZ_FNBN01000012.1"/>
</dbReference>
<dbReference type="Gene3D" id="3.40.50.2000">
    <property type="entry name" value="Glycogen Phosphorylase B"/>
    <property type="match status" value="2"/>
</dbReference>
<sequence length="336" mass="37851">MKIAVLSPIVWRTPPRQYGPWEQVASVLTEGLVKKGIDVTLFATGDSVTRAKLSSVCDHPLGEKPADFKVWECLHISALMERAGEFDLIHNHYDFLPLTYSRLIPTPMLTTIHGFSAPDIIPVYKKYNNTGHYVSISNSDRSEELRYIATIYNGIDASLFPYREVPEEYLLSFGRIHPEKGTHLAIEIARQLNMQLIICGLIQDARYFAEKVEPFVNGDTVIYKGNVGPADRSILLGNAKALLHPVLFEEPFGLSVAEAMMCGTPVIAFNRGSMKELILERKTGFIVDTVEEAVAVVGDVDHIHRYDCHRHAIDNFSQEQMVNRYVEVYRRIVSTA</sequence>
<gene>
    <name evidence="3" type="ORF">SAMN04488121_11262</name>
</gene>
<protein>
    <submittedName>
        <fullName evidence="3">Glycosyltransferase involved in cell wall bisynthesis</fullName>
    </submittedName>
</protein>
<evidence type="ECO:0000313" key="3">
    <source>
        <dbReference type="EMBL" id="SDH42077.1"/>
    </source>
</evidence>
<name>A0A1G8C962_CHIFI</name>
<dbReference type="InterPro" id="IPR028098">
    <property type="entry name" value="Glyco_trans_4-like_N"/>
</dbReference>
<feature type="domain" description="Glycosyltransferase subfamily 4-like N-terminal" evidence="2">
    <location>
        <begin position="23"/>
        <end position="158"/>
    </location>
</feature>
<dbReference type="Pfam" id="PF13439">
    <property type="entry name" value="Glyco_transf_4"/>
    <property type="match status" value="1"/>
</dbReference>
<dbReference type="OrthoDB" id="9801573at2"/>
<evidence type="ECO:0000259" key="1">
    <source>
        <dbReference type="Pfam" id="PF00534"/>
    </source>
</evidence>
<dbReference type="CDD" id="cd03802">
    <property type="entry name" value="GT4_AviGT4-like"/>
    <property type="match status" value="1"/>
</dbReference>
<dbReference type="AlphaFoldDB" id="A0A1G8C962"/>
<dbReference type="EMBL" id="FNBN01000012">
    <property type="protein sequence ID" value="SDH42077.1"/>
    <property type="molecule type" value="Genomic_DNA"/>
</dbReference>
<dbReference type="PANTHER" id="PTHR12526:SF595">
    <property type="entry name" value="BLL5217 PROTEIN"/>
    <property type="match status" value="1"/>
</dbReference>
<evidence type="ECO:0000259" key="2">
    <source>
        <dbReference type="Pfam" id="PF13439"/>
    </source>
</evidence>
<dbReference type="PANTHER" id="PTHR12526">
    <property type="entry name" value="GLYCOSYLTRANSFERASE"/>
    <property type="match status" value="1"/>
</dbReference>
<dbReference type="Pfam" id="PF00534">
    <property type="entry name" value="Glycos_transf_1"/>
    <property type="match status" value="1"/>
</dbReference>
<reference evidence="3 4" key="1">
    <citation type="submission" date="2016-10" db="EMBL/GenBank/DDBJ databases">
        <authorList>
            <person name="de Groot N.N."/>
        </authorList>
    </citation>
    <scope>NUCLEOTIDE SEQUENCE [LARGE SCALE GENOMIC DNA]</scope>
    <source>
        <strain evidence="3 4">DSM 527</strain>
    </source>
</reference>
<dbReference type="Proteomes" id="UP000199045">
    <property type="component" value="Unassembled WGS sequence"/>
</dbReference>
<proteinExistence type="predicted"/>
<dbReference type="InterPro" id="IPR001296">
    <property type="entry name" value="Glyco_trans_1"/>
</dbReference>
<accession>A0A1G8C962</accession>
<feature type="domain" description="Glycosyl transferase family 1" evidence="1">
    <location>
        <begin position="167"/>
        <end position="296"/>
    </location>
</feature>
<dbReference type="GO" id="GO:0016757">
    <property type="term" value="F:glycosyltransferase activity"/>
    <property type="evidence" value="ECO:0007669"/>
    <property type="project" value="InterPro"/>
</dbReference>
<organism evidence="3 4">
    <name type="scientific">Chitinophaga filiformis</name>
    <name type="common">Myxococcus filiformis</name>
    <name type="synonym">Flexibacter filiformis</name>
    <dbReference type="NCBI Taxonomy" id="104663"/>
    <lineage>
        <taxon>Bacteria</taxon>
        <taxon>Pseudomonadati</taxon>
        <taxon>Bacteroidota</taxon>
        <taxon>Chitinophagia</taxon>
        <taxon>Chitinophagales</taxon>
        <taxon>Chitinophagaceae</taxon>
        <taxon>Chitinophaga</taxon>
    </lineage>
</organism>
<evidence type="ECO:0000313" key="4">
    <source>
        <dbReference type="Proteomes" id="UP000199045"/>
    </source>
</evidence>
<keyword evidence="3" id="KW-0808">Transferase</keyword>
<dbReference type="SUPFAM" id="SSF53756">
    <property type="entry name" value="UDP-Glycosyltransferase/glycogen phosphorylase"/>
    <property type="match status" value="1"/>
</dbReference>
<dbReference type="STRING" id="104663.SAMN04488121_11262"/>